<gene>
    <name evidence="3" type="ORF">D0T90_05625</name>
</gene>
<evidence type="ECO:0000313" key="3">
    <source>
        <dbReference type="EMBL" id="QEY24038.1"/>
    </source>
</evidence>
<keyword evidence="4" id="KW-1185">Reference proteome</keyword>
<dbReference type="Proteomes" id="UP000325536">
    <property type="component" value="Chromosome"/>
</dbReference>
<reference evidence="3 4" key="1">
    <citation type="submission" date="2018-08" db="EMBL/GenBank/DDBJ databases">
        <title>Neisseria animalis ATCC 49930 complete genome.</title>
        <authorList>
            <person name="Veseli I.A."/>
            <person name="Mascarenhas dos Santos A.C."/>
            <person name="Buttler R."/>
            <person name="Pombert J.-F."/>
        </authorList>
    </citation>
    <scope>NUCLEOTIDE SEQUENCE [LARGE SCALE GENOMIC DNA]</scope>
    <source>
        <strain evidence="3 4">ATCC 49930</strain>
    </source>
</reference>
<dbReference type="KEGG" id="naq:D0T90_05625"/>
<evidence type="ECO:0000256" key="1">
    <source>
        <dbReference type="ARBA" id="ARBA00005995"/>
    </source>
</evidence>
<evidence type="ECO:0000259" key="2">
    <source>
        <dbReference type="Pfam" id="PF01593"/>
    </source>
</evidence>
<dbReference type="Gene3D" id="3.50.50.60">
    <property type="entry name" value="FAD/NAD(P)-binding domain"/>
    <property type="match status" value="2"/>
</dbReference>
<dbReference type="EMBL" id="CP031699">
    <property type="protein sequence ID" value="QEY24038.1"/>
    <property type="molecule type" value="Genomic_DNA"/>
</dbReference>
<dbReference type="AlphaFoldDB" id="A0A5P3MR81"/>
<dbReference type="GO" id="GO:0016491">
    <property type="term" value="F:oxidoreductase activity"/>
    <property type="evidence" value="ECO:0007669"/>
    <property type="project" value="InterPro"/>
</dbReference>
<dbReference type="RefSeq" id="WP_123795222.1">
    <property type="nucleotide sequence ID" value="NZ_CP031699.1"/>
</dbReference>
<dbReference type="InterPro" id="IPR002937">
    <property type="entry name" value="Amino_oxidase"/>
</dbReference>
<dbReference type="SUPFAM" id="SSF51905">
    <property type="entry name" value="FAD/NAD(P)-binding domain"/>
    <property type="match status" value="1"/>
</dbReference>
<organism evidence="3 4">
    <name type="scientific">Neisseria animalis</name>
    <dbReference type="NCBI Taxonomy" id="492"/>
    <lineage>
        <taxon>Bacteria</taxon>
        <taxon>Pseudomonadati</taxon>
        <taxon>Pseudomonadota</taxon>
        <taxon>Betaproteobacteria</taxon>
        <taxon>Neisseriales</taxon>
        <taxon>Neisseriaceae</taxon>
        <taxon>Neisseria</taxon>
    </lineage>
</organism>
<dbReference type="InterPro" id="IPR050703">
    <property type="entry name" value="Flavin_MAO"/>
</dbReference>
<dbReference type="InterPro" id="IPR036188">
    <property type="entry name" value="FAD/NAD-bd_sf"/>
</dbReference>
<comment type="similarity">
    <text evidence="1">Belongs to the flavin monoamine oxidase family.</text>
</comment>
<dbReference type="OrthoDB" id="3972913at2"/>
<dbReference type="PANTHER" id="PTHR43563:SF1">
    <property type="entry name" value="AMINE OXIDASE [FLAVIN-CONTAINING] B"/>
    <property type="match status" value="1"/>
</dbReference>
<feature type="domain" description="Amine oxidase" evidence="2">
    <location>
        <begin position="106"/>
        <end position="301"/>
    </location>
</feature>
<protein>
    <submittedName>
        <fullName evidence="3">FAD-binding protein</fullName>
    </submittedName>
</protein>
<name>A0A5P3MR81_NEIAN</name>
<dbReference type="PANTHER" id="PTHR43563">
    <property type="entry name" value="AMINE OXIDASE"/>
    <property type="match status" value="1"/>
</dbReference>
<dbReference type="SUPFAM" id="SSF54373">
    <property type="entry name" value="FAD-linked reductases, C-terminal domain"/>
    <property type="match status" value="1"/>
</dbReference>
<evidence type="ECO:0000313" key="4">
    <source>
        <dbReference type="Proteomes" id="UP000325536"/>
    </source>
</evidence>
<dbReference type="Pfam" id="PF01593">
    <property type="entry name" value="Amino_oxidase"/>
    <property type="match status" value="1"/>
</dbReference>
<accession>A0A5P3MR81</accession>
<proteinExistence type="inferred from homology"/>
<sequence>MRTQTLIIGGGLAGLYAAYLLEQQGKDYLLLEAQNRFGGRIDGFEAENFELGATWFWGGFQPQLQALVDELKLPVFEQYEQGDLVYEHSPSQAPIRTHGYHNSPASLRIAGGMSALVNALLAKLPPRKLCTDRQVQSITQQSEGISDGILVQAANAEGAVFDYEADHVLLALPPRLAANLAFSPSLPSDLQTAWADTPTWMAPHAKYVAVYERPFWREQGLSGEGRSRQGILGEIHDISMPNGKAALFGFFNVPAQVRRQVSDDDLQAHCRALLVRLFGEQAASPVAQVIKDWANSPFTTTEQDIKDGGQHPMPAPSQTQQSVWADKIIGISSEYSPQFCGYLAGAVDAAARGVKRLGG</sequence>
<dbReference type="Pfam" id="PF13450">
    <property type="entry name" value="NAD_binding_8"/>
    <property type="match status" value="1"/>
</dbReference>